<name>A0A1Z4BQP8_9FLAO</name>
<organism evidence="1 2">
    <name type="scientific">Capnocytophaga endodontalis</name>
    <dbReference type="NCBI Taxonomy" id="2708117"/>
    <lineage>
        <taxon>Bacteria</taxon>
        <taxon>Pseudomonadati</taxon>
        <taxon>Bacteroidota</taxon>
        <taxon>Flavobacteriia</taxon>
        <taxon>Flavobacteriales</taxon>
        <taxon>Flavobacteriaceae</taxon>
        <taxon>Capnocytophaga</taxon>
    </lineage>
</organism>
<dbReference type="RefSeq" id="WP_088594551.1">
    <property type="nucleotide sequence ID" value="NZ_CP022022.1"/>
</dbReference>
<dbReference type="Pfam" id="PF08020">
    <property type="entry name" value="DUF1706"/>
    <property type="match status" value="1"/>
</dbReference>
<dbReference type="KEGG" id="capn:CBG49_11305"/>
<dbReference type="InterPro" id="IPR012550">
    <property type="entry name" value="DUF1706"/>
</dbReference>
<gene>
    <name evidence="1" type="ORF">CBG49_11305</name>
</gene>
<dbReference type="PIRSF" id="PIRSF031551">
    <property type="entry name" value="DUF1706"/>
    <property type="match status" value="1"/>
</dbReference>
<protein>
    <recommendedName>
        <fullName evidence="3">ClbS/DfsB family four-helix bundle protein</fullName>
    </recommendedName>
</protein>
<evidence type="ECO:0000313" key="1">
    <source>
        <dbReference type="EMBL" id="ASF43615.1"/>
    </source>
</evidence>
<dbReference type="PANTHER" id="PTHR40658">
    <property type="match status" value="1"/>
</dbReference>
<evidence type="ECO:0008006" key="3">
    <source>
        <dbReference type="Google" id="ProtNLM"/>
    </source>
</evidence>
<sequence>MARPATKLDLEFLAKENYQKLLSLIETLPEGQREDSFPEGTMNRNIRDVIGHLYHWHLLFLNWYEVGMRGEKPKIPKEGYTFSDTPKLNREIWEQCQKVSLAEILSLFEASHNKVFQLIQKHSDEELFTKKKYHWTGTTSLGSYLVSATSSHYDWALKLIRKSIKRNN</sequence>
<dbReference type="EMBL" id="CP022022">
    <property type="protein sequence ID" value="ASF43615.1"/>
    <property type="molecule type" value="Genomic_DNA"/>
</dbReference>
<proteinExistence type="predicted"/>
<dbReference type="AlphaFoldDB" id="A0A1Z4BQP8"/>
<dbReference type="PANTHER" id="PTHR40658:SF4">
    <property type="entry name" value="HYPOTHETICAL CYTOSOLIC PROTEIN"/>
    <property type="match status" value="1"/>
</dbReference>
<dbReference type="SUPFAM" id="SSF109854">
    <property type="entry name" value="DinB/YfiT-like putative metalloenzymes"/>
    <property type="match status" value="1"/>
</dbReference>
<keyword evidence="2" id="KW-1185">Reference proteome</keyword>
<reference evidence="2" key="1">
    <citation type="submission" date="2017-06" db="EMBL/GenBank/DDBJ databases">
        <title>Complete genome sequence of Capnocytophaga sp. KCOM 1579 (=ChDC OS43) isolated from a human refractory periapical abscess lesion.</title>
        <authorList>
            <person name="Kook J.-K."/>
            <person name="Park S.-N."/>
            <person name="Lim Y.K."/>
            <person name="Roh H."/>
        </authorList>
    </citation>
    <scope>NUCLEOTIDE SEQUENCE [LARGE SCALE GENOMIC DNA]</scope>
    <source>
        <strain evidence="2">ChDC OS43</strain>
    </source>
</reference>
<dbReference type="Proteomes" id="UP000197007">
    <property type="component" value="Chromosome"/>
</dbReference>
<dbReference type="InterPro" id="IPR034660">
    <property type="entry name" value="DinB/YfiT-like"/>
</dbReference>
<dbReference type="Gene3D" id="1.20.120.450">
    <property type="entry name" value="dinb family like domain"/>
    <property type="match status" value="1"/>
</dbReference>
<accession>A0A1Z4BQP8</accession>
<evidence type="ECO:0000313" key="2">
    <source>
        <dbReference type="Proteomes" id="UP000197007"/>
    </source>
</evidence>